<dbReference type="AlphaFoldDB" id="A0A1G6JVB8"/>
<gene>
    <name evidence="2" type="ORF">SAMN05216174_101579</name>
</gene>
<dbReference type="OrthoDB" id="6028172at2"/>
<dbReference type="RefSeq" id="WP_091447877.1">
    <property type="nucleotide sequence ID" value="NZ_FMZZ01000001.1"/>
</dbReference>
<dbReference type="SUPFAM" id="SSF55729">
    <property type="entry name" value="Acyl-CoA N-acyltransferases (Nat)"/>
    <property type="match status" value="1"/>
</dbReference>
<dbReference type="InterPro" id="IPR038740">
    <property type="entry name" value="BioF2-like_GNAT_dom"/>
</dbReference>
<feature type="domain" description="BioF2-like acetyltransferase" evidence="1">
    <location>
        <begin position="184"/>
        <end position="319"/>
    </location>
</feature>
<proteinExistence type="predicted"/>
<organism evidence="2 3">
    <name type="scientific">Actinokineospora iranica</name>
    <dbReference type="NCBI Taxonomy" id="1271860"/>
    <lineage>
        <taxon>Bacteria</taxon>
        <taxon>Bacillati</taxon>
        <taxon>Actinomycetota</taxon>
        <taxon>Actinomycetes</taxon>
        <taxon>Pseudonocardiales</taxon>
        <taxon>Pseudonocardiaceae</taxon>
        <taxon>Actinokineospora</taxon>
    </lineage>
</organism>
<dbReference type="STRING" id="1271860.SAMN05216174_101579"/>
<keyword evidence="2" id="KW-0808">Transferase</keyword>
<dbReference type="GO" id="GO:0016746">
    <property type="term" value="F:acyltransferase activity"/>
    <property type="evidence" value="ECO:0007669"/>
    <property type="project" value="UniProtKB-KW"/>
</dbReference>
<evidence type="ECO:0000259" key="1">
    <source>
        <dbReference type="Pfam" id="PF13480"/>
    </source>
</evidence>
<dbReference type="EMBL" id="FMZZ01000001">
    <property type="protein sequence ID" value="SDC22690.1"/>
    <property type="molecule type" value="Genomic_DNA"/>
</dbReference>
<reference evidence="3" key="1">
    <citation type="submission" date="2016-10" db="EMBL/GenBank/DDBJ databases">
        <authorList>
            <person name="Varghese N."/>
            <person name="Submissions S."/>
        </authorList>
    </citation>
    <scope>NUCLEOTIDE SEQUENCE [LARGE SCALE GENOMIC DNA]</scope>
    <source>
        <strain evidence="3">IBRC-M 10403</strain>
    </source>
</reference>
<evidence type="ECO:0000313" key="3">
    <source>
        <dbReference type="Proteomes" id="UP000199501"/>
    </source>
</evidence>
<dbReference type="Gene3D" id="3.40.630.30">
    <property type="match status" value="1"/>
</dbReference>
<dbReference type="Proteomes" id="UP000199501">
    <property type="component" value="Unassembled WGS sequence"/>
</dbReference>
<dbReference type="InterPro" id="IPR016181">
    <property type="entry name" value="Acyl_CoA_acyltransferase"/>
</dbReference>
<keyword evidence="2" id="KW-0012">Acyltransferase</keyword>
<sequence>MTGAWEVVDSIDQVAAAEWNRVVSGAGGSVFHSHEWLSSYEKAPPAPMFAARHLLWRRDGEIRAVAPMYEVAEDPHYTGYGPDYGFDHDILRTRMLVGHSWYSYFNGICSLDPADMVAPGLVETMSEVAEDLGSPLYGFPGIPEGDPLCGELAARGFTPMYTEATSGVDFVGSADEHVAGLRPKVRREFGRLVRKAESLGVRVSFDIEPDHLTRFAKLVEDVCARHGVPSINPPESLRSIFTHLRDQVHFATVWKDDTLLGGFVLLHHDSTLYAWIAGLNYEHHKEYGTYYLLYAHTLRLAERLGARRIEMGRSMYGFKVRMGFHPRLLVSWFRAGTEAGAAILGEGAVVLGRAARTRERIAEAYQANKDVPPDDVLGAPRFAAAAAVLG</sequence>
<accession>A0A1G6JVB8</accession>
<name>A0A1G6JVB8_9PSEU</name>
<dbReference type="Pfam" id="PF13480">
    <property type="entry name" value="Acetyltransf_6"/>
    <property type="match status" value="1"/>
</dbReference>
<evidence type="ECO:0000313" key="2">
    <source>
        <dbReference type="EMBL" id="SDC22690.1"/>
    </source>
</evidence>
<keyword evidence="3" id="KW-1185">Reference proteome</keyword>
<protein>
    <submittedName>
        <fullName evidence="2">Predicted N-acyltransferase</fullName>
    </submittedName>
</protein>